<feature type="domain" description="Novel STAND NTPase 1" evidence="5">
    <location>
        <begin position="116"/>
        <end position="531"/>
    </location>
</feature>
<evidence type="ECO:0000256" key="4">
    <source>
        <dbReference type="SAM" id="MobiDB-lite"/>
    </source>
</evidence>
<evidence type="ECO:0000256" key="1">
    <source>
        <dbReference type="ARBA" id="ARBA00022574"/>
    </source>
</evidence>
<dbReference type="InterPro" id="IPR027417">
    <property type="entry name" value="P-loop_NTPase"/>
</dbReference>
<dbReference type="RefSeq" id="WP_230729630.1">
    <property type="nucleotide sequence ID" value="NZ_JAJNDB010000001.1"/>
</dbReference>
<keyword evidence="7" id="KW-1185">Reference proteome</keyword>
<dbReference type="InterPro" id="IPR001680">
    <property type="entry name" value="WD40_rpt"/>
</dbReference>
<feature type="repeat" description="WD" evidence="3">
    <location>
        <begin position="1263"/>
        <end position="1304"/>
    </location>
</feature>
<dbReference type="InterPro" id="IPR049052">
    <property type="entry name" value="nSTAND1"/>
</dbReference>
<dbReference type="PROSITE" id="PS00678">
    <property type="entry name" value="WD_REPEATS_1"/>
    <property type="match status" value="3"/>
</dbReference>
<keyword evidence="1 3" id="KW-0853">WD repeat</keyword>
<dbReference type="InterPro" id="IPR019775">
    <property type="entry name" value="WD40_repeat_CS"/>
</dbReference>
<evidence type="ECO:0000256" key="2">
    <source>
        <dbReference type="ARBA" id="ARBA00022737"/>
    </source>
</evidence>
<dbReference type="PRINTS" id="PR00320">
    <property type="entry name" value="GPROTEINBRPT"/>
</dbReference>
<reference evidence="6 7" key="1">
    <citation type="submission" date="2021-11" db="EMBL/GenBank/DDBJ databases">
        <title>Draft genome sequence of Actinomycetospora sp. SF1 isolated from the rhizosphere soil.</title>
        <authorList>
            <person name="Duangmal K."/>
            <person name="Chantavorakit T."/>
        </authorList>
    </citation>
    <scope>NUCLEOTIDE SEQUENCE [LARGE SCALE GENOMIC DNA]</scope>
    <source>
        <strain evidence="6 7">TBRC 5722</strain>
    </source>
</reference>
<protein>
    <recommendedName>
        <fullName evidence="5">Novel STAND NTPase 1 domain-containing protein</fullName>
    </recommendedName>
</protein>
<dbReference type="EMBL" id="JAJNDB010000001">
    <property type="protein sequence ID" value="MCD2191938.1"/>
    <property type="molecule type" value="Genomic_DNA"/>
</dbReference>
<dbReference type="CDD" id="cd00200">
    <property type="entry name" value="WD40"/>
    <property type="match status" value="1"/>
</dbReference>
<feature type="region of interest" description="Disordered" evidence="4">
    <location>
        <begin position="259"/>
        <end position="301"/>
    </location>
</feature>
<feature type="repeat" description="WD" evidence="3">
    <location>
        <begin position="1171"/>
        <end position="1212"/>
    </location>
</feature>
<proteinExistence type="predicted"/>
<dbReference type="Proteomes" id="UP001199469">
    <property type="component" value="Unassembled WGS sequence"/>
</dbReference>
<dbReference type="InterPro" id="IPR020472">
    <property type="entry name" value="WD40_PAC1"/>
</dbReference>
<dbReference type="Pfam" id="PF20703">
    <property type="entry name" value="nSTAND1"/>
    <property type="match status" value="1"/>
</dbReference>
<gene>
    <name evidence="6" type="ORF">LQ327_00855</name>
</gene>
<sequence>MAAPAWFVQHLEALRRLPGSRPTSARMLAEWSAQVGDAEAPSRPTISRWLGGSHLPTSFRPLEVLVLAVREHTRDPSRRDRETLLRIPWWREIYDRARSESGRADAADGQRPAVVYQGLEPFGHDDADRFFGRDVAVARLLGRLDALHDSSAPGPLLVLGQSGVGKSSLLAAGLLPVLERDGLSSDPAVAQWPAAVFSPGPNPMQALADARAAVTAGHETGSPGGAVLVVDQFEELFQVDQAVQRRFVAELAGLAARRSDRTPAMAGAPGDSGAEDLDARADEDPASDTERTPADTTRPPQTLVVIACRNDFFAELGGLPALEPALDAPFNLTPLTSPELTEAIQRPARQAGITVGNDLIGKLITDAGVDDGGTIEGQLPLISHVLQVMNSAGPMSLRAYERVGGIDGAVAHTATHAWTELQRAGLEQVALAMLVRLVRVGDHSGHDTRQELRRDQLIRTSEDDQAEQALDILSAARLVTVGQDTVKITHDALLRAWQRLRDAIDGERTDHVLRQNIEVRARQWDEAGRPPEQLLRGTVLATAHRVVTADSTAAGINDLARRFLTAADEQERAIASRRRRLRIAAIAAVVLIIAAGTVAIVEGVAERQVSERAVLSEVMAQARSLEQTNPSLAAQLYLTAYRMQPDPGLYTTLLDTENQPLAQPLRGHHGTVRAVAQVGPSIVSGGDDGTIRVWAAGPAGAGPQPVVLREPGRIGSLTADPGRGLVISSEDNALPGQSALRVWNVADPHHPAAVTPELPSGAARINALATSSNGRLLVATATDGTTRLFDMTDVTHPIDLGPRLPGVSHSVYGSGAAVSSDGHALAVAGDQEDVQLWNIADPTHPVGSAPLPTGSALTHAVAFSPTNPKLLATGGNSALRLWDTTDPATPRLLAQPDIPPGSSILATAISPDGTTLATASSDNTITLWNITDPGQPVTIGLPLAGATRGVGALAFSPDGHSLVAGGADATGVRVWSLPATRLAVAGTSADLAFSHHGNLLAASDVEDGTVYLWDTSDPNSPVALGQPVTQGSARGQREAPGFDVAFTPDDAVMVSGAGTTIRRWSLRDPRRPTQLGPDLVIPSAAGGLAVSPDGHALAVGATDGTTRLFNLSDPANPTPLNVSLPGTPGQLVSTVTFSPDGRLLATGGSDGRIRLWDLSDPAHAHEFGAPLTGHTDKIYGTAFSPDGKHLASTGYDHTLRIWDTSDPARAHQVGPALVKQNNVLGAVSWSSDGATLATASHDRSVALWNVRDPDHPGPIGNPVTGHTDNTFSASFDPAAQIVASGGQDQAVQLTNLDVGTAIRRVCGATEGTLTEQAWNTYVSADESYDPPCGVTGAH</sequence>
<evidence type="ECO:0000313" key="7">
    <source>
        <dbReference type="Proteomes" id="UP001199469"/>
    </source>
</evidence>
<dbReference type="SUPFAM" id="SSF69322">
    <property type="entry name" value="Tricorn protease domain 2"/>
    <property type="match status" value="1"/>
</dbReference>
<dbReference type="PANTHER" id="PTHR19879">
    <property type="entry name" value="TRANSCRIPTION INITIATION FACTOR TFIID"/>
    <property type="match status" value="1"/>
</dbReference>
<dbReference type="SUPFAM" id="SSF52540">
    <property type="entry name" value="P-loop containing nucleoside triphosphate hydrolases"/>
    <property type="match status" value="1"/>
</dbReference>
<feature type="repeat" description="WD" evidence="3">
    <location>
        <begin position="1217"/>
        <end position="1251"/>
    </location>
</feature>
<organism evidence="6 7">
    <name type="scientific">Actinomycetospora endophytica</name>
    <dbReference type="NCBI Taxonomy" id="2291215"/>
    <lineage>
        <taxon>Bacteria</taxon>
        <taxon>Bacillati</taxon>
        <taxon>Actinomycetota</taxon>
        <taxon>Actinomycetes</taxon>
        <taxon>Pseudonocardiales</taxon>
        <taxon>Pseudonocardiaceae</taxon>
        <taxon>Actinomycetospora</taxon>
    </lineage>
</organism>
<evidence type="ECO:0000259" key="5">
    <source>
        <dbReference type="Pfam" id="PF20703"/>
    </source>
</evidence>
<keyword evidence="2" id="KW-0677">Repeat</keyword>
<dbReference type="PANTHER" id="PTHR19879:SF9">
    <property type="entry name" value="TRANSCRIPTION INITIATION FACTOR TFIID SUBUNIT 5"/>
    <property type="match status" value="1"/>
</dbReference>
<feature type="compositionally biased region" description="Basic and acidic residues" evidence="4">
    <location>
        <begin position="277"/>
        <end position="293"/>
    </location>
</feature>
<comment type="caution">
    <text evidence="6">The sequence shown here is derived from an EMBL/GenBank/DDBJ whole genome shotgun (WGS) entry which is preliminary data.</text>
</comment>
<dbReference type="PROSITE" id="PS50082">
    <property type="entry name" value="WD_REPEATS_2"/>
    <property type="match status" value="6"/>
</dbReference>
<feature type="repeat" description="WD" evidence="3">
    <location>
        <begin position="665"/>
        <end position="694"/>
    </location>
</feature>
<dbReference type="SUPFAM" id="SSF50978">
    <property type="entry name" value="WD40 repeat-like"/>
    <property type="match status" value="2"/>
</dbReference>
<accession>A0ABS8P1K2</accession>
<feature type="repeat" description="WD" evidence="3">
    <location>
        <begin position="902"/>
        <end position="930"/>
    </location>
</feature>
<dbReference type="Pfam" id="PF00400">
    <property type="entry name" value="WD40"/>
    <property type="match status" value="8"/>
</dbReference>
<evidence type="ECO:0000256" key="3">
    <source>
        <dbReference type="PROSITE-ProRule" id="PRU00221"/>
    </source>
</evidence>
<dbReference type="InterPro" id="IPR015943">
    <property type="entry name" value="WD40/YVTN_repeat-like_dom_sf"/>
</dbReference>
<evidence type="ECO:0000313" key="6">
    <source>
        <dbReference type="EMBL" id="MCD2191938.1"/>
    </source>
</evidence>
<feature type="repeat" description="WD" evidence="3">
    <location>
        <begin position="1132"/>
        <end position="1166"/>
    </location>
</feature>
<name>A0ABS8P1K2_9PSEU</name>
<dbReference type="SMART" id="SM00320">
    <property type="entry name" value="WD40"/>
    <property type="match status" value="13"/>
</dbReference>
<dbReference type="InterPro" id="IPR036322">
    <property type="entry name" value="WD40_repeat_dom_sf"/>
</dbReference>
<dbReference type="Gene3D" id="2.130.10.10">
    <property type="entry name" value="YVTN repeat-like/Quinoprotein amine dehydrogenase"/>
    <property type="match status" value="5"/>
</dbReference>
<dbReference type="PROSITE" id="PS50294">
    <property type="entry name" value="WD_REPEATS_REGION"/>
    <property type="match status" value="4"/>
</dbReference>